<evidence type="ECO:0000256" key="5">
    <source>
        <dbReference type="ARBA" id="ARBA00022989"/>
    </source>
</evidence>
<dbReference type="EMBL" id="BAAARV010000093">
    <property type="protein sequence ID" value="GAA2383207.1"/>
    <property type="molecule type" value="Genomic_DNA"/>
</dbReference>
<comment type="subcellular location">
    <subcellularLocation>
        <location evidence="1">Cell membrane</location>
        <topology evidence="1">Multi-pass membrane protein</topology>
    </subcellularLocation>
</comment>
<dbReference type="NCBIfam" id="TIGR00937">
    <property type="entry name" value="2A51"/>
    <property type="match status" value="1"/>
</dbReference>
<accession>A0ABP5UMR3</accession>
<evidence type="ECO:0000256" key="1">
    <source>
        <dbReference type="ARBA" id="ARBA00004651"/>
    </source>
</evidence>
<gene>
    <name evidence="8" type="ORF">GCM10010170_092020</name>
</gene>
<keyword evidence="9" id="KW-1185">Reference proteome</keyword>
<comment type="caution">
    <text evidence="8">The sequence shown here is derived from an EMBL/GenBank/DDBJ whole genome shotgun (WGS) entry which is preliminary data.</text>
</comment>
<evidence type="ECO:0000313" key="8">
    <source>
        <dbReference type="EMBL" id="GAA2383207.1"/>
    </source>
</evidence>
<organism evidence="8 9">
    <name type="scientific">Dactylosporangium salmoneum</name>
    <dbReference type="NCBI Taxonomy" id="53361"/>
    <lineage>
        <taxon>Bacteria</taxon>
        <taxon>Bacillati</taxon>
        <taxon>Actinomycetota</taxon>
        <taxon>Actinomycetes</taxon>
        <taxon>Micromonosporales</taxon>
        <taxon>Micromonosporaceae</taxon>
        <taxon>Dactylosporangium</taxon>
    </lineage>
</organism>
<dbReference type="Pfam" id="PF02417">
    <property type="entry name" value="Chromate_transp"/>
    <property type="match status" value="2"/>
</dbReference>
<sequence>MSGEPRAAAAPAVDRPVVSLATVLKEWGRIGCVGFGGPPVHIALLRKLCVEDRKWLDPQEFEDAIAACNLLPGPASTQLAIFCAWRVRGRVGALVGGAAFIVPGLIVILGLAVLFLGDPPVWVKAAGAGAGAAVAAVAVQAGVSLMPAGWQRAPQQSNRWRWVLYLLLGTVAAATIGPWLVLLLVACGIAEAIAQRVPPPARRGAARGLPMLAAAGLGGGVLLSVAWVAIKVGALSYGGGFVIIPLMRADAVDNYHWMTGEQFLNAVALGQITPGPVVQTVAVVGYAAAGIGGGLLASAVAFSPSFAFVLLGAHRFDRLRDNRAVRAFLDGAGPAAIGAILGSAIPLALTLTQVWQYCVLAGAAVLMLALRRGPVLTLLTAAAAGVVIVLAGGALPH</sequence>
<dbReference type="InterPro" id="IPR014047">
    <property type="entry name" value="Chr_Tranpt_l_chain"/>
</dbReference>
<evidence type="ECO:0000313" key="9">
    <source>
        <dbReference type="Proteomes" id="UP001501444"/>
    </source>
</evidence>
<dbReference type="Proteomes" id="UP001501444">
    <property type="component" value="Unassembled WGS sequence"/>
</dbReference>
<evidence type="ECO:0000256" key="2">
    <source>
        <dbReference type="ARBA" id="ARBA00005262"/>
    </source>
</evidence>
<evidence type="ECO:0000256" key="6">
    <source>
        <dbReference type="ARBA" id="ARBA00023136"/>
    </source>
</evidence>
<feature type="transmembrane region" description="Helical" evidence="7">
    <location>
        <begin position="375"/>
        <end position="395"/>
    </location>
</feature>
<feature type="transmembrane region" description="Helical" evidence="7">
    <location>
        <begin position="162"/>
        <end position="190"/>
    </location>
</feature>
<feature type="transmembrane region" description="Helical" evidence="7">
    <location>
        <begin position="283"/>
        <end position="313"/>
    </location>
</feature>
<keyword evidence="4 7" id="KW-0812">Transmembrane</keyword>
<feature type="transmembrane region" description="Helical" evidence="7">
    <location>
        <begin position="325"/>
        <end position="348"/>
    </location>
</feature>
<evidence type="ECO:0000256" key="7">
    <source>
        <dbReference type="SAM" id="Phobius"/>
    </source>
</evidence>
<feature type="transmembrane region" description="Helical" evidence="7">
    <location>
        <begin position="94"/>
        <end position="116"/>
    </location>
</feature>
<feature type="transmembrane region" description="Helical" evidence="7">
    <location>
        <begin position="128"/>
        <end position="150"/>
    </location>
</feature>
<dbReference type="InterPro" id="IPR052518">
    <property type="entry name" value="CHR_Transporter"/>
</dbReference>
<protein>
    <submittedName>
        <fullName evidence="8">Chromate transporter</fullName>
    </submittedName>
</protein>
<dbReference type="PIRSF" id="PIRSF004810">
    <property type="entry name" value="ChrA"/>
    <property type="match status" value="1"/>
</dbReference>
<dbReference type="RefSeq" id="WP_344619015.1">
    <property type="nucleotide sequence ID" value="NZ_BAAARV010000093.1"/>
</dbReference>
<evidence type="ECO:0000256" key="4">
    <source>
        <dbReference type="ARBA" id="ARBA00022692"/>
    </source>
</evidence>
<keyword evidence="5 7" id="KW-1133">Transmembrane helix</keyword>
<reference evidence="9" key="1">
    <citation type="journal article" date="2019" name="Int. J. Syst. Evol. Microbiol.">
        <title>The Global Catalogue of Microorganisms (GCM) 10K type strain sequencing project: providing services to taxonomists for standard genome sequencing and annotation.</title>
        <authorList>
            <consortium name="The Broad Institute Genomics Platform"/>
            <consortium name="The Broad Institute Genome Sequencing Center for Infectious Disease"/>
            <person name="Wu L."/>
            <person name="Ma J."/>
        </authorList>
    </citation>
    <scope>NUCLEOTIDE SEQUENCE [LARGE SCALE GENOMIC DNA]</scope>
    <source>
        <strain evidence="9">JCM 3272</strain>
    </source>
</reference>
<keyword evidence="6 7" id="KW-0472">Membrane</keyword>
<comment type="similarity">
    <text evidence="2">Belongs to the chromate ion transporter (CHR) (TC 2.A.51) family.</text>
</comment>
<dbReference type="PANTHER" id="PTHR43663:SF1">
    <property type="entry name" value="CHROMATE TRANSPORTER"/>
    <property type="match status" value="1"/>
</dbReference>
<proteinExistence type="inferred from homology"/>
<dbReference type="InterPro" id="IPR003370">
    <property type="entry name" value="Chromate_transpt"/>
</dbReference>
<evidence type="ECO:0000256" key="3">
    <source>
        <dbReference type="ARBA" id="ARBA00022475"/>
    </source>
</evidence>
<keyword evidence="3" id="KW-1003">Cell membrane</keyword>
<name>A0ABP5UMR3_9ACTN</name>
<dbReference type="PANTHER" id="PTHR43663">
    <property type="entry name" value="CHROMATE TRANSPORT PROTEIN-RELATED"/>
    <property type="match status" value="1"/>
</dbReference>